<dbReference type="Proteomes" id="UP000054988">
    <property type="component" value="Unassembled WGS sequence"/>
</dbReference>
<dbReference type="EMBL" id="LATX01002034">
    <property type="protein sequence ID" value="KTB34804.1"/>
    <property type="molecule type" value="Genomic_DNA"/>
</dbReference>
<reference evidence="2 3" key="1">
    <citation type="submission" date="2015-12" db="EMBL/GenBank/DDBJ databases">
        <title>Draft genome sequence of Moniliophthora roreri, the causal agent of frosty pod rot of cacao.</title>
        <authorList>
            <person name="Aime M.C."/>
            <person name="Diaz-Valderrama J.R."/>
            <person name="Kijpornyongpan T."/>
            <person name="Phillips-Mora W."/>
        </authorList>
    </citation>
    <scope>NUCLEOTIDE SEQUENCE [LARGE SCALE GENOMIC DNA]</scope>
    <source>
        <strain evidence="2 3">MCA 2952</strain>
    </source>
</reference>
<accession>A0A0W0FF09</accession>
<dbReference type="AlphaFoldDB" id="A0A0W0FF09"/>
<organism evidence="2 3">
    <name type="scientific">Moniliophthora roreri</name>
    <name type="common">Frosty pod rot fungus</name>
    <name type="synonym">Monilia roreri</name>
    <dbReference type="NCBI Taxonomy" id="221103"/>
    <lineage>
        <taxon>Eukaryota</taxon>
        <taxon>Fungi</taxon>
        <taxon>Dikarya</taxon>
        <taxon>Basidiomycota</taxon>
        <taxon>Agaricomycotina</taxon>
        <taxon>Agaricomycetes</taxon>
        <taxon>Agaricomycetidae</taxon>
        <taxon>Agaricales</taxon>
        <taxon>Marasmiineae</taxon>
        <taxon>Marasmiaceae</taxon>
        <taxon>Moniliophthora</taxon>
    </lineage>
</organism>
<sequence>MNYQRRQEQEQCVPASEALKPRYRQLPT</sequence>
<name>A0A0W0FF09_MONRR</name>
<proteinExistence type="predicted"/>
<evidence type="ECO:0000313" key="3">
    <source>
        <dbReference type="Proteomes" id="UP000054988"/>
    </source>
</evidence>
<comment type="caution">
    <text evidence="2">The sequence shown here is derived from an EMBL/GenBank/DDBJ whole genome shotgun (WGS) entry which is preliminary data.</text>
</comment>
<gene>
    <name evidence="2" type="ORF">WG66_12621</name>
</gene>
<evidence type="ECO:0000313" key="2">
    <source>
        <dbReference type="EMBL" id="KTB34804.1"/>
    </source>
</evidence>
<feature type="region of interest" description="Disordered" evidence="1">
    <location>
        <begin position="1"/>
        <end position="28"/>
    </location>
</feature>
<evidence type="ECO:0000256" key="1">
    <source>
        <dbReference type="SAM" id="MobiDB-lite"/>
    </source>
</evidence>
<protein>
    <submittedName>
        <fullName evidence="2">Uncharacterized protein</fullName>
    </submittedName>
</protein>